<organism evidence="7 8">
    <name type="scientific">Flavobacterium sediminis</name>
    <dbReference type="NCBI Taxonomy" id="2201181"/>
    <lineage>
        <taxon>Bacteria</taxon>
        <taxon>Pseudomonadati</taxon>
        <taxon>Bacteroidota</taxon>
        <taxon>Flavobacteriia</taxon>
        <taxon>Flavobacteriales</taxon>
        <taxon>Flavobacteriaceae</taxon>
        <taxon>Flavobacterium</taxon>
    </lineage>
</organism>
<evidence type="ECO:0000256" key="4">
    <source>
        <dbReference type="ARBA" id="ARBA00025742"/>
    </source>
</evidence>
<name>A0A2U8QW55_9FLAO</name>
<keyword evidence="8" id="KW-1185">Reference proteome</keyword>
<proteinExistence type="inferred from homology"/>
<dbReference type="AlphaFoldDB" id="A0A2U8QW55"/>
<accession>A0A2U8QW55</accession>
<dbReference type="PANTHER" id="PTHR42988">
    <property type="entry name" value="PHOSPHOHYDROLASE"/>
    <property type="match status" value="1"/>
</dbReference>
<evidence type="ECO:0000259" key="6">
    <source>
        <dbReference type="Pfam" id="PF24408"/>
    </source>
</evidence>
<dbReference type="KEGG" id="fse:DI487_09875"/>
<dbReference type="Gene3D" id="3.60.21.10">
    <property type="match status" value="1"/>
</dbReference>
<evidence type="ECO:0000256" key="3">
    <source>
        <dbReference type="ARBA" id="ARBA00023004"/>
    </source>
</evidence>
<evidence type="ECO:0000259" key="5">
    <source>
        <dbReference type="Pfam" id="PF00149"/>
    </source>
</evidence>
<dbReference type="RefSeq" id="WP_109569492.1">
    <property type="nucleotide sequence ID" value="NZ_CP029463.1"/>
</dbReference>
<gene>
    <name evidence="7" type="ORF">DI487_09875</name>
</gene>
<dbReference type="SUPFAM" id="SSF56300">
    <property type="entry name" value="Metallo-dependent phosphatases"/>
    <property type="match status" value="1"/>
</dbReference>
<comment type="similarity">
    <text evidence="4">Belongs to the cyclic nucleotide phosphodiesterase class-III family.</text>
</comment>
<dbReference type="Pfam" id="PF24408">
    <property type="entry name" value="wHTH-Calcineurin_assc"/>
    <property type="match status" value="1"/>
</dbReference>
<protein>
    <submittedName>
        <fullName evidence="7">Uncharacterized protein</fullName>
    </submittedName>
</protein>
<dbReference type="OrthoDB" id="9785415at2"/>
<reference evidence="7 8" key="1">
    <citation type="submission" date="2018-05" db="EMBL/GenBank/DDBJ databases">
        <title>Flavobacterium sp. MEBiC07310.</title>
        <authorList>
            <person name="Baek K."/>
        </authorList>
    </citation>
    <scope>NUCLEOTIDE SEQUENCE [LARGE SCALE GENOMIC DNA]</scope>
    <source>
        <strain evidence="7 8">MEBiC07310</strain>
    </source>
</reference>
<evidence type="ECO:0000256" key="1">
    <source>
        <dbReference type="ARBA" id="ARBA00022723"/>
    </source>
</evidence>
<evidence type="ECO:0000313" key="7">
    <source>
        <dbReference type="EMBL" id="AWM14126.1"/>
    </source>
</evidence>
<dbReference type="InterPro" id="IPR029052">
    <property type="entry name" value="Metallo-depent_PP-like"/>
</dbReference>
<dbReference type="InterPro" id="IPR057846">
    <property type="entry name" value="wHTH-Calcineurin_assc"/>
</dbReference>
<evidence type="ECO:0000256" key="2">
    <source>
        <dbReference type="ARBA" id="ARBA00022801"/>
    </source>
</evidence>
<dbReference type="Proteomes" id="UP000245429">
    <property type="component" value="Chromosome"/>
</dbReference>
<dbReference type="PANTHER" id="PTHR42988:SF2">
    <property type="entry name" value="CYCLIC NUCLEOTIDE PHOSPHODIESTERASE CBUA0032-RELATED"/>
    <property type="match status" value="1"/>
</dbReference>
<dbReference type="InterPro" id="IPR004843">
    <property type="entry name" value="Calcineurin-like_PHP"/>
</dbReference>
<dbReference type="GO" id="GO:0016787">
    <property type="term" value="F:hydrolase activity"/>
    <property type="evidence" value="ECO:0007669"/>
    <property type="project" value="UniProtKB-KW"/>
</dbReference>
<evidence type="ECO:0000313" key="8">
    <source>
        <dbReference type="Proteomes" id="UP000245429"/>
    </source>
</evidence>
<dbReference type="EMBL" id="CP029463">
    <property type="protein sequence ID" value="AWM14126.1"/>
    <property type="molecule type" value="Genomic_DNA"/>
</dbReference>
<dbReference type="Pfam" id="PF00149">
    <property type="entry name" value="Metallophos"/>
    <property type="match status" value="1"/>
</dbReference>
<feature type="domain" description="Calcineurin" evidence="6">
    <location>
        <begin position="316"/>
        <end position="369"/>
    </location>
</feature>
<keyword evidence="1" id="KW-0479">Metal-binding</keyword>
<dbReference type="GO" id="GO:0046872">
    <property type="term" value="F:metal ion binding"/>
    <property type="evidence" value="ECO:0007669"/>
    <property type="project" value="UniProtKB-KW"/>
</dbReference>
<keyword evidence="3" id="KW-0408">Iron</keyword>
<dbReference type="InterPro" id="IPR050884">
    <property type="entry name" value="CNP_phosphodiesterase-III"/>
</dbReference>
<sequence length="390" mass="45315">MIERKLRVAVVSDLHCHPKEFKLDNNLIMDDTYLYTDSLRENDHPIESLASVLKDEKVDLIICPGDFTNKSNLQGFISGWNYVLEIQSIFNSEEVIATLGNHDIDSYNNYSSYSLKNARGIKKNFPLRDENSRRDFWANGCAFVERENFRVLVINSCHFHYNKVSAKSGEIDENMINFIDEHMAKISDNKIQIVLTHHHPIDHSVLDLGEEDKIINSEKLLEVLGKFKFDLIIHGHKHHPLLRYHPLSKIDYRIPIFASGSFSSVTNLKWTSSRNYFHIIEIEKKDEVKGEIFSWTYFSKQGWIQNFDQTGFAPHAGFGNKLTIDCLVKKIKILIGEKLYIKWEEIENSVPEIKYLIPNEIENLTSKLLDESLKPDSHISNFPKMLFKIQ</sequence>
<keyword evidence="2" id="KW-0378">Hydrolase</keyword>
<feature type="domain" description="Calcineurin-like phosphoesterase" evidence="5">
    <location>
        <begin position="6"/>
        <end position="240"/>
    </location>
</feature>